<proteinExistence type="predicted"/>
<evidence type="ECO:0000256" key="1">
    <source>
        <dbReference type="SAM" id="MobiDB-lite"/>
    </source>
</evidence>
<dbReference type="Proteomes" id="UP000199410">
    <property type="component" value="Unassembled WGS sequence"/>
</dbReference>
<protein>
    <submittedName>
        <fullName evidence="2">Uncharacterized protein</fullName>
    </submittedName>
</protein>
<evidence type="ECO:0000313" key="2">
    <source>
        <dbReference type="EMBL" id="ODV55910.1"/>
    </source>
</evidence>
<dbReference type="EMBL" id="FOEL01000002">
    <property type="protein sequence ID" value="SEP65436.1"/>
    <property type="molecule type" value="Genomic_DNA"/>
</dbReference>
<evidence type="ECO:0000313" key="3">
    <source>
        <dbReference type="EMBL" id="SEP65436.1"/>
    </source>
</evidence>
<comment type="caution">
    <text evidence="2">The sequence shown here is derived from an EMBL/GenBank/DDBJ whole genome shotgun (WGS) entry which is preliminary data.</text>
</comment>
<dbReference type="AlphaFoldDB" id="A0A1E4R623"/>
<reference evidence="2 4" key="1">
    <citation type="submission" date="2016-09" db="EMBL/GenBank/DDBJ databases">
        <title>Draft genome sequence of the soil isolate, Lysinibacillus fusiformis M5, a potential hypoxanthine producer.</title>
        <authorList>
            <person name="Gallegos-Monterrosa R."/>
            <person name="Maroti G."/>
            <person name="Balint B."/>
            <person name="Kovacs A.T."/>
        </authorList>
    </citation>
    <scope>NUCLEOTIDE SEQUENCE [LARGE SCALE GENOMIC DNA]</scope>
    <source>
        <strain evidence="2 4">M5</strain>
    </source>
</reference>
<dbReference type="OrthoDB" id="2737123at2"/>
<dbReference type="EMBL" id="MECQ01000001">
    <property type="protein sequence ID" value="ODV55910.1"/>
    <property type="molecule type" value="Genomic_DNA"/>
</dbReference>
<sequence>MPHFQPNYRRGVYPSNNMGTFGPPFRGRAMQPNYPPNQQFQGPRIGGRLPDHLNTIMGHAGTITNGVNMLRQMGALLSLFR</sequence>
<dbReference type="RefSeq" id="WP_036225075.1">
    <property type="nucleotide sequence ID" value="NZ_BJOM01000001.1"/>
</dbReference>
<accession>A0A1E4R623</accession>
<evidence type="ECO:0000313" key="4">
    <source>
        <dbReference type="Proteomes" id="UP000094784"/>
    </source>
</evidence>
<reference evidence="3 5" key="2">
    <citation type="submission" date="2016-10" db="EMBL/GenBank/DDBJ databases">
        <authorList>
            <person name="Varghese N."/>
            <person name="Submissions S."/>
        </authorList>
    </citation>
    <scope>NUCLEOTIDE SEQUENCE [LARGE SCALE GENOMIC DNA]</scope>
    <source>
        <strain evidence="3 5">TC-13</strain>
    </source>
</reference>
<accession>A0A1H8BYI2</accession>
<name>A0A1E4R623_9BACI</name>
<organism evidence="2 4">
    <name type="scientific">Lysinibacillus fusiformis</name>
    <dbReference type="NCBI Taxonomy" id="28031"/>
    <lineage>
        <taxon>Bacteria</taxon>
        <taxon>Bacillati</taxon>
        <taxon>Bacillota</taxon>
        <taxon>Bacilli</taxon>
        <taxon>Bacillales</taxon>
        <taxon>Bacillaceae</taxon>
        <taxon>Lysinibacillus</taxon>
    </lineage>
</organism>
<gene>
    <name evidence="2" type="ORF">BG258_08325</name>
    <name evidence="3" type="ORF">SAMN02787113_00271</name>
</gene>
<dbReference type="Proteomes" id="UP000094784">
    <property type="component" value="Unassembled WGS sequence"/>
</dbReference>
<feature type="region of interest" description="Disordered" evidence="1">
    <location>
        <begin position="1"/>
        <end position="34"/>
    </location>
</feature>
<evidence type="ECO:0000313" key="5">
    <source>
        <dbReference type="Proteomes" id="UP000199410"/>
    </source>
</evidence>